<name>A0ACD1DV20_9BACT</name>
<reference evidence="1" key="1">
    <citation type="submission" date="2021-05" db="EMBL/GenBank/DDBJ databases">
        <title>An isolated secondary fermenter in methanogenic hydrocarbon-degrading communities.</title>
        <authorList>
            <person name="Liu Y.-F."/>
            <person name="Liu Z.-l."/>
        </authorList>
    </citation>
    <scope>NUCLEOTIDE SEQUENCE</scope>
    <source>
        <strain evidence="1">L-13</strain>
    </source>
</reference>
<gene>
    <name evidence="1" type="ORF">KIH16_12410</name>
</gene>
<organism evidence="1 2">
    <name type="scientific">Aminirod propionatiphilus</name>
    <dbReference type="NCBI Taxonomy" id="3415223"/>
    <lineage>
        <taxon>Bacteria</taxon>
        <taxon>Thermotogati</taxon>
        <taxon>Synergistota</taxon>
        <taxon>Synergistia</taxon>
        <taxon>Synergistales</taxon>
        <taxon>Aminiphilaceae</taxon>
        <taxon>Aminirod</taxon>
    </lineage>
</organism>
<keyword evidence="2" id="KW-1185">Reference proteome</keyword>
<protein>
    <submittedName>
        <fullName evidence="1">ABC transporter permease</fullName>
    </submittedName>
</protein>
<dbReference type="EMBL" id="CP074691">
    <property type="protein sequence ID" value="QVL35927.1"/>
    <property type="molecule type" value="Genomic_DNA"/>
</dbReference>
<evidence type="ECO:0000313" key="2">
    <source>
        <dbReference type="Proteomes" id="UP000682204"/>
    </source>
</evidence>
<proteinExistence type="predicted"/>
<accession>A0ACD1DV20</accession>
<dbReference type="Proteomes" id="UP000682204">
    <property type="component" value="Chromosome"/>
</dbReference>
<sequence>MTKFLKKLPKPTLSLLLLLTAWQLSAEGVLFFRGVSFPTPGETFLRLLELLLGKGLAGHSLYVHLFSSLRRWAAGFAVAALSGVGYGLAAGRIRALELATSEIPQLLLLVPGLAWVPVAILLFGIGETATLFMIAVSAFAPIAVSVFSGARNIDVRLLRAAEMMGAGEGAIFLRVFLPSTLPSILSGLRVGLGTSWRVLVAAEMVVGSGTGLGYSLIQARWTLDYASSFSCIAVICGIGFFFERILLRRLEKRTIDRWAPVAEKE</sequence>
<evidence type="ECO:0000313" key="1">
    <source>
        <dbReference type="EMBL" id="QVL35927.1"/>
    </source>
</evidence>